<dbReference type="GO" id="GO:0006281">
    <property type="term" value="P:DNA repair"/>
    <property type="evidence" value="ECO:0007669"/>
    <property type="project" value="UniProtKB-ARBA"/>
</dbReference>
<accession>A0A835CWL6</accession>
<dbReference type="InterPro" id="IPR019080">
    <property type="entry name" value="YqaJ_viral_recombinase"/>
</dbReference>
<dbReference type="InterPro" id="IPR011604">
    <property type="entry name" value="PDDEXK-like_dom_sf"/>
</dbReference>
<name>A0A835CWL6_TETSI</name>
<comment type="caution">
    <text evidence="2">The sequence shown here is derived from an EMBL/GenBank/DDBJ whole genome shotgun (WGS) entry which is preliminary data.</text>
</comment>
<dbReference type="InterPro" id="IPR051703">
    <property type="entry name" value="NF-kappa-B_Signaling_Reg"/>
</dbReference>
<dbReference type="Pfam" id="PF09588">
    <property type="entry name" value="YqaJ"/>
    <property type="match status" value="1"/>
</dbReference>
<dbReference type="CDD" id="cd22343">
    <property type="entry name" value="PDDEXK_lambda_exonuclease-like"/>
    <property type="match status" value="1"/>
</dbReference>
<dbReference type="PANTHER" id="PTHR46609:SF6">
    <property type="entry name" value="EXONUCLEASE, PHAGE-TYPE_RECB, C-TERMINAL DOMAIN-CONTAINING PROTEIN-RELATED"/>
    <property type="match status" value="1"/>
</dbReference>
<dbReference type="NCBIfam" id="TIGR03033">
    <property type="entry name" value="phage_rel_nuc"/>
    <property type="match status" value="1"/>
</dbReference>
<evidence type="ECO:0000313" key="2">
    <source>
        <dbReference type="EMBL" id="KAF8365113.1"/>
    </source>
</evidence>
<dbReference type="InterPro" id="IPR011335">
    <property type="entry name" value="Restrct_endonuc-II-like"/>
</dbReference>
<gene>
    <name evidence="2" type="ORF">HHK36_032856</name>
</gene>
<dbReference type="Gene3D" id="3.90.320.10">
    <property type="match status" value="1"/>
</dbReference>
<dbReference type="AlphaFoldDB" id="A0A835CWL6"/>
<proteinExistence type="predicted"/>
<dbReference type="OrthoDB" id="421276at2759"/>
<dbReference type="Proteomes" id="UP000655225">
    <property type="component" value="Unassembled WGS sequence"/>
</dbReference>
<dbReference type="InterPro" id="IPR017482">
    <property type="entry name" value="Lambda-type_endonuclease"/>
</dbReference>
<protein>
    <recommendedName>
        <fullName evidence="1">YqaJ viral recombinase domain-containing protein</fullName>
    </recommendedName>
</protein>
<organism evidence="2 3">
    <name type="scientific">Tetracentron sinense</name>
    <name type="common">Spur-leaf</name>
    <dbReference type="NCBI Taxonomy" id="13715"/>
    <lineage>
        <taxon>Eukaryota</taxon>
        <taxon>Viridiplantae</taxon>
        <taxon>Streptophyta</taxon>
        <taxon>Embryophyta</taxon>
        <taxon>Tracheophyta</taxon>
        <taxon>Spermatophyta</taxon>
        <taxon>Magnoliopsida</taxon>
        <taxon>Trochodendrales</taxon>
        <taxon>Trochodendraceae</taxon>
        <taxon>Tetracentron</taxon>
    </lineage>
</organism>
<dbReference type="EMBL" id="JABCRI010000994">
    <property type="protein sequence ID" value="KAF8365113.1"/>
    <property type="molecule type" value="Genomic_DNA"/>
</dbReference>
<evidence type="ECO:0000259" key="1">
    <source>
        <dbReference type="Pfam" id="PF09588"/>
    </source>
</evidence>
<reference evidence="2 3" key="1">
    <citation type="submission" date="2020-04" db="EMBL/GenBank/DDBJ databases">
        <title>Plant Genome Project.</title>
        <authorList>
            <person name="Zhang R.-G."/>
        </authorList>
    </citation>
    <scope>NUCLEOTIDE SEQUENCE [LARGE SCALE GENOMIC DNA]</scope>
    <source>
        <strain evidence="2">YNK0</strain>
        <tissue evidence="2">Leaf</tissue>
    </source>
</reference>
<keyword evidence="3" id="KW-1185">Reference proteome</keyword>
<dbReference type="PANTHER" id="PTHR46609">
    <property type="entry name" value="EXONUCLEASE, PHAGE-TYPE/RECB, C-TERMINAL DOMAIN-CONTAINING PROTEIN"/>
    <property type="match status" value="1"/>
</dbReference>
<sequence length="372" mass="42247">MNITGQKALWSIGGQTDNADTPYTIFTNRTRKRTLKKLDPPTKYNDYQQPELFGNDLWSCHPIPQPLPQSSSTSAFKKKVQWRCCSNLLHCHLFSDVFDCSTHPCPSSLILTAQLTPSSAPQRSEEWFALRRDKLTTSTFSTALGFWKGNRRSELWNEKVFPPGDEPMLAAGRTAMEWGVLNEAAAVERYKSITNHNVSSLGFAIHAEEQFKWLGASPDGLLGCCPGGGILEVKCPYNKGKPELGLPWSTVPFYYMPQVQGQMEIMDREWVDMYCWTPNGSTIFRVCRERGYWELIHGILREFWWKCGPCQRSFVYWGGEEDARAYKPASKQSRRGCAIVKSIKLAAEAKLVCRGDGRSYRITGDGIQWKDD</sequence>
<evidence type="ECO:0000313" key="3">
    <source>
        <dbReference type="Proteomes" id="UP000655225"/>
    </source>
</evidence>
<feature type="domain" description="YqaJ viral recombinase" evidence="1">
    <location>
        <begin position="126"/>
        <end position="266"/>
    </location>
</feature>
<dbReference type="SUPFAM" id="SSF52980">
    <property type="entry name" value="Restriction endonuclease-like"/>
    <property type="match status" value="1"/>
</dbReference>